<evidence type="ECO:0000256" key="6">
    <source>
        <dbReference type="ARBA" id="ARBA00022692"/>
    </source>
</evidence>
<evidence type="ECO:0000256" key="4">
    <source>
        <dbReference type="ARBA" id="ARBA00022553"/>
    </source>
</evidence>
<keyword evidence="4" id="KW-0597">Phosphoprotein</keyword>
<dbReference type="InterPro" id="IPR005467">
    <property type="entry name" value="His_kinase_dom"/>
</dbReference>
<dbReference type="PROSITE" id="PS50885">
    <property type="entry name" value="HAMP"/>
    <property type="match status" value="1"/>
</dbReference>
<comment type="subcellular location">
    <subcellularLocation>
        <location evidence="2">Membrane</location>
        <topology evidence="2">Multi-pass membrane protein</topology>
    </subcellularLocation>
</comment>
<evidence type="ECO:0000256" key="9">
    <source>
        <dbReference type="ARBA" id="ARBA00022840"/>
    </source>
</evidence>
<keyword evidence="12" id="KW-0472">Membrane</keyword>
<dbReference type="SMART" id="SM00388">
    <property type="entry name" value="HisKA"/>
    <property type="match status" value="1"/>
</dbReference>
<evidence type="ECO:0000256" key="7">
    <source>
        <dbReference type="ARBA" id="ARBA00022741"/>
    </source>
</evidence>
<dbReference type="Proteomes" id="UP000198781">
    <property type="component" value="Unassembled WGS sequence"/>
</dbReference>
<keyword evidence="8 15" id="KW-0418">Kinase</keyword>
<dbReference type="InterPro" id="IPR003660">
    <property type="entry name" value="HAMP_dom"/>
</dbReference>
<reference evidence="15 16" key="1">
    <citation type="submission" date="2016-10" db="EMBL/GenBank/DDBJ databases">
        <authorList>
            <person name="de Groot N.N."/>
        </authorList>
    </citation>
    <scope>NUCLEOTIDE SEQUENCE [LARGE SCALE GENOMIC DNA]</scope>
    <source>
        <strain evidence="15 16">DSM 16619</strain>
    </source>
</reference>
<evidence type="ECO:0000256" key="3">
    <source>
        <dbReference type="ARBA" id="ARBA00012438"/>
    </source>
</evidence>
<comment type="catalytic activity">
    <reaction evidence="1">
        <text>ATP + protein L-histidine = ADP + protein N-phospho-L-histidine.</text>
        <dbReference type="EC" id="2.7.13.3"/>
    </reaction>
</comment>
<dbReference type="EMBL" id="FMZC01000007">
    <property type="protein sequence ID" value="SDD59297.1"/>
    <property type="molecule type" value="Genomic_DNA"/>
</dbReference>
<evidence type="ECO:0000256" key="2">
    <source>
        <dbReference type="ARBA" id="ARBA00004141"/>
    </source>
</evidence>
<dbReference type="STRING" id="187868.SAMN05192589_107190"/>
<dbReference type="PROSITE" id="PS50109">
    <property type="entry name" value="HIS_KIN"/>
    <property type="match status" value="1"/>
</dbReference>
<proteinExistence type="predicted"/>
<dbReference type="Gene3D" id="3.30.565.10">
    <property type="entry name" value="Histidine kinase-like ATPase, C-terminal domain"/>
    <property type="match status" value="1"/>
</dbReference>
<dbReference type="Pfam" id="PF00512">
    <property type="entry name" value="HisKA"/>
    <property type="match status" value="1"/>
</dbReference>
<protein>
    <recommendedName>
        <fullName evidence="3">histidine kinase</fullName>
        <ecNumber evidence="3">2.7.13.3</ecNumber>
    </recommendedName>
</protein>
<dbReference type="CDD" id="cd00082">
    <property type="entry name" value="HisKA"/>
    <property type="match status" value="1"/>
</dbReference>
<organism evidence="15 16">
    <name type="scientific">Paracidovorax valerianellae</name>
    <dbReference type="NCBI Taxonomy" id="187868"/>
    <lineage>
        <taxon>Bacteria</taxon>
        <taxon>Pseudomonadati</taxon>
        <taxon>Pseudomonadota</taxon>
        <taxon>Betaproteobacteria</taxon>
        <taxon>Burkholderiales</taxon>
        <taxon>Comamonadaceae</taxon>
        <taxon>Paracidovorax</taxon>
    </lineage>
</organism>
<feature type="domain" description="HAMP" evidence="14">
    <location>
        <begin position="183"/>
        <end position="235"/>
    </location>
</feature>
<evidence type="ECO:0000256" key="8">
    <source>
        <dbReference type="ARBA" id="ARBA00022777"/>
    </source>
</evidence>
<evidence type="ECO:0000259" key="14">
    <source>
        <dbReference type="PROSITE" id="PS50885"/>
    </source>
</evidence>
<dbReference type="InterPro" id="IPR004358">
    <property type="entry name" value="Sig_transdc_His_kin-like_C"/>
</dbReference>
<evidence type="ECO:0000256" key="11">
    <source>
        <dbReference type="ARBA" id="ARBA00023012"/>
    </source>
</evidence>
<dbReference type="PANTHER" id="PTHR45436">
    <property type="entry name" value="SENSOR HISTIDINE KINASE YKOH"/>
    <property type="match status" value="1"/>
</dbReference>
<dbReference type="EC" id="2.7.13.3" evidence="3"/>
<name>A0A1G6W223_9BURK</name>
<evidence type="ECO:0000256" key="1">
    <source>
        <dbReference type="ARBA" id="ARBA00000085"/>
    </source>
</evidence>
<evidence type="ECO:0000256" key="5">
    <source>
        <dbReference type="ARBA" id="ARBA00022679"/>
    </source>
</evidence>
<dbReference type="PANTHER" id="PTHR45436:SF14">
    <property type="entry name" value="SENSOR PROTEIN QSEC"/>
    <property type="match status" value="1"/>
</dbReference>
<dbReference type="RefSeq" id="WP_092744219.1">
    <property type="nucleotide sequence ID" value="NZ_FMZC01000007.1"/>
</dbReference>
<dbReference type="InterPro" id="IPR003594">
    <property type="entry name" value="HATPase_dom"/>
</dbReference>
<dbReference type="InterPro" id="IPR036097">
    <property type="entry name" value="HisK_dim/P_sf"/>
</dbReference>
<dbReference type="GO" id="GO:0005524">
    <property type="term" value="F:ATP binding"/>
    <property type="evidence" value="ECO:0007669"/>
    <property type="project" value="UniProtKB-KW"/>
</dbReference>
<keyword evidence="9" id="KW-0067">ATP-binding</keyword>
<keyword evidence="16" id="KW-1185">Reference proteome</keyword>
<dbReference type="GO" id="GO:0005886">
    <property type="term" value="C:plasma membrane"/>
    <property type="evidence" value="ECO:0007669"/>
    <property type="project" value="TreeGrafter"/>
</dbReference>
<dbReference type="InterPro" id="IPR036890">
    <property type="entry name" value="HATPase_C_sf"/>
</dbReference>
<dbReference type="InterPro" id="IPR050428">
    <property type="entry name" value="TCS_sensor_his_kinase"/>
</dbReference>
<keyword evidence="6" id="KW-0812">Transmembrane</keyword>
<keyword evidence="11" id="KW-0902">Two-component regulatory system</keyword>
<dbReference type="AlphaFoldDB" id="A0A1G6W223"/>
<evidence type="ECO:0000256" key="10">
    <source>
        <dbReference type="ARBA" id="ARBA00022989"/>
    </source>
</evidence>
<evidence type="ECO:0000259" key="13">
    <source>
        <dbReference type="PROSITE" id="PS50109"/>
    </source>
</evidence>
<dbReference type="PRINTS" id="PR00344">
    <property type="entry name" value="BCTRLSENSOR"/>
</dbReference>
<feature type="domain" description="Histidine kinase" evidence="13">
    <location>
        <begin position="243"/>
        <end position="454"/>
    </location>
</feature>
<dbReference type="SMART" id="SM00387">
    <property type="entry name" value="HATPase_c"/>
    <property type="match status" value="1"/>
</dbReference>
<dbReference type="OrthoDB" id="8554694at2"/>
<dbReference type="Pfam" id="PF02518">
    <property type="entry name" value="HATPase_c"/>
    <property type="match status" value="1"/>
</dbReference>
<keyword evidence="10" id="KW-1133">Transmembrane helix</keyword>
<dbReference type="InterPro" id="IPR003661">
    <property type="entry name" value="HisK_dim/P_dom"/>
</dbReference>
<dbReference type="SUPFAM" id="SSF55874">
    <property type="entry name" value="ATPase domain of HSP90 chaperone/DNA topoisomerase II/histidine kinase"/>
    <property type="match status" value="1"/>
</dbReference>
<dbReference type="GO" id="GO:0000155">
    <property type="term" value="F:phosphorelay sensor kinase activity"/>
    <property type="evidence" value="ECO:0007669"/>
    <property type="project" value="InterPro"/>
</dbReference>
<keyword evidence="7" id="KW-0547">Nucleotide-binding</keyword>
<gene>
    <name evidence="15" type="ORF">SAMN05192589_107190</name>
</gene>
<dbReference type="SUPFAM" id="SSF47384">
    <property type="entry name" value="Homodimeric domain of signal transducing histidine kinase"/>
    <property type="match status" value="1"/>
</dbReference>
<accession>A0A1G6W223</accession>
<evidence type="ECO:0000313" key="15">
    <source>
        <dbReference type="EMBL" id="SDD59297.1"/>
    </source>
</evidence>
<evidence type="ECO:0000313" key="16">
    <source>
        <dbReference type="Proteomes" id="UP000198781"/>
    </source>
</evidence>
<sequence length="463" mass="49604">MKTLLRPTLVRRIVSALLIAFVLAWCAVAAHTYLGFRARLQSNTGLQQAGRGLSNALADIRRDDLAASAVQITAQQLNATRRHGGQLPGDLLFQLRSAQGRVLFTSPEIADASLRGKSDHVVDISLNGQAYWLFASHPGPWQLWMAEPQVSTQWVLRWVFDSLALPFLVAFPFALIPVWVAAARGLGPLRSLGRAIAQRRTGDLSPLGFAPRYAELAPLVTALDAMLLQLRGTVARERSFVHDAAHELRTPLAVISAQAHVMSRTVDPHEREQATLNLQQAVARGSHLVQQLLELATLDGAANAPAQFVDVADLTRQHLAQAMSHATGQNVELILEAPDSLTLALPVNLYESVLRNLLDNAVKYAGGAGEVTLTLVLLDGALQLTVADRGPGIPANEHALVFERFYRGTDAPASGTGLGLAIVRQACLRVGGSIALHDRRGGGCAFVATMPATVPAGAVQSGW</sequence>
<dbReference type="Gene3D" id="1.10.287.130">
    <property type="match status" value="1"/>
</dbReference>
<keyword evidence="5" id="KW-0808">Transferase</keyword>
<evidence type="ECO:0000256" key="12">
    <source>
        <dbReference type="ARBA" id="ARBA00023136"/>
    </source>
</evidence>
<dbReference type="CDD" id="cd00075">
    <property type="entry name" value="HATPase"/>
    <property type="match status" value="1"/>
</dbReference>